<organism evidence="3 4">
    <name type="scientific">Homoserinimonas hongtaonis</name>
    <dbReference type="NCBI Taxonomy" id="2079791"/>
    <lineage>
        <taxon>Bacteria</taxon>
        <taxon>Bacillati</taxon>
        <taxon>Actinomycetota</taxon>
        <taxon>Actinomycetes</taxon>
        <taxon>Micrococcales</taxon>
        <taxon>Microbacteriaceae</taxon>
        <taxon>Homoserinimonas</taxon>
    </lineage>
</organism>
<evidence type="ECO:0000256" key="2">
    <source>
        <dbReference type="SAM" id="Phobius"/>
    </source>
</evidence>
<sequence>MSTIRNPVGPQSPQVYWRRRLVLGLGLLAVIIVIVLIVVRPGAADGKDPGASTAPAASESSSPKPSDEPVVDAGPETPCRPQSVKIEAIADKTAYAAGVIPQLSLQLTNIGASPCTVNAGTTQQVFEVGSGEEAYWLSTDCQTEPVDAPVVLEPNNPLSTAPLAWDRTRSSPCDNSNTAVPAGDATYYFVVKLGELESEPVYFRLL</sequence>
<evidence type="ECO:0000313" key="3">
    <source>
        <dbReference type="EMBL" id="PWB97520.1"/>
    </source>
</evidence>
<accession>A0A2U1T0W9</accession>
<protein>
    <recommendedName>
        <fullName evidence="5">DUF4232 domain-containing protein</fullName>
    </recommendedName>
</protein>
<comment type="caution">
    <text evidence="3">The sequence shown here is derived from an EMBL/GenBank/DDBJ whole genome shotgun (WGS) entry which is preliminary data.</text>
</comment>
<evidence type="ECO:0000313" key="4">
    <source>
        <dbReference type="Proteomes" id="UP000244978"/>
    </source>
</evidence>
<keyword evidence="2" id="KW-1133">Transmembrane helix</keyword>
<gene>
    <name evidence="3" type="ORF">DF220_06500</name>
</gene>
<keyword evidence="2" id="KW-0472">Membrane</keyword>
<dbReference type="AlphaFoldDB" id="A0A2U1T0W9"/>
<reference evidence="4" key="1">
    <citation type="submission" date="2018-04" db="EMBL/GenBank/DDBJ databases">
        <authorList>
            <person name="Liu S."/>
            <person name="Wang Z."/>
            <person name="Li J."/>
        </authorList>
    </citation>
    <scope>NUCLEOTIDE SEQUENCE [LARGE SCALE GENOMIC DNA]</scope>
    <source>
        <strain evidence="4">S1194</strain>
    </source>
</reference>
<dbReference type="Proteomes" id="UP000244978">
    <property type="component" value="Unassembled WGS sequence"/>
</dbReference>
<feature type="transmembrane region" description="Helical" evidence="2">
    <location>
        <begin position="21"/>
        <end position="39"/>
    </location>
</feature>
<evidence type="ECO:0000256" key="1">
    <source>
        <dbReference type="SAM" id="MobiDB-lite"/>
    </source>
</evidence>
<keyword evidence="2" id="KW-0812">Transmembrane</keyword>
<feature type="region of interest" description="Disordered" evidence="1">
    <location>
        <begin position="44"/>
        <end position="79"/>
    </location>
</feature>
<evidence type="ECO:0008006" key="5">
    <source>
        <dbReference type="Google" id="ProtNLM"/>
    </source>
</evidence>
<dbReference type="EMBL" id="QEEX01000001">
    <property type="protein sequence ID" value="PWB97520.1"/>
    <property type="molecule type" value="Genomic_DNA"/>
</dbReference>
<dbReference type="RefSeq" id="WP_108997456.1">
    <property type="nucleotide sequence ID" value="NZ_QEEX01000001.1"/>
</dbReference>
<feature type="compositionally biased region" description="Low complexity" evidence="1">
    <location>
        <begin position="49"/>
        <end position="64"/>
    </location>
</feature>
<keyword evidence="4" id="KW-1185">Reference proteome</keyword>
<proteinExistence type="predicted"/>
<name>A0A2U1T0W9_9MICO</name>